<dbReference type="Proteomes" id="UP000001072">
    <property type="component" value="Unassembled WGS sequence"/>
</dbReference>
<evidence type="ECO:0000256" key="1">
    <source>
        <dbReference type="SAM" id="SignalP"/>
    </source>
</evidence>
<keyword evidence="3" id="KW-1185">Reference proteome</keyword>
<dbReference type="InParanoid" id="F4RCI3"/>
<dbReference type="GeneID" id="18929622"/>
<proteinExistence type="predicted"/>
<reference evidence="3" key="1">
    <citation type="journal article" date="2011" name="Proc. Natl. Acad. Sci. U.S.A.">
        <title>Obligate biotrophy features unraveled by the genomic analysis of rust fungi.</title>
        <authorList>
            <person name="Duplessis S."/>
            <person name="Cuomo C.A."/>
            <person name="Lin Y.-C."/>
            <person name="Aerts A."/>
            <person name="Tisserant E."/>
            <person name="Veneault-Fourrey C."/>
            <person name="Joly D.L."/>
            <person name="Hacquard S."/>
            <person name="Amselem J."/>
            <person name="Cantarel B.L."/>
            <person name="Chiu R."/>
            <person name="Coutinho P.M."/>
            <person name="Feau N."/>
            <person name="Field M."/>
            <person name="Frey P."/>
            <person name="Gelhaye E."/>
            <person name="Goldberg J."/>
            <person name="Grabherr M.G."/>
            <person name="Kodira C.D."/>
            <person name="Kohler A."/>
            <person name="Kuees U."/>
            <person name="Lindquist E.A."/>
            <person name="Lucas S.M."/>
            <person name="Mago R."/>
            <person name="Mauceli E."/>
            <person name="Morin E."/>
            <person name="Murat C."/>
            <person name="Pangilinan J.L."/>
            <person name="Park R."/>
            <person name="Pearson M."/>
            <person name="Quesneville H."/>
            <person name="Rouhier N."/>
            <person name="Sakthikumar S."/>
            <person name="Salamov A.A."/>
            <person name="Schmutz J."/>
            <person name="Selles B."/>
            <person name="Shapiro H."/>
            <person name="Tanguay P."/>
            <person name="Tuskan G.A."/>
            <person name="Henrissat B."/>
            <person name="Van de Peer Y."/>
            <person name="Rouze P."/>
            <person name="Ellis J.G."/>
            <person name="Dodds P.N."/>
            <person name="Schein J.E."/>
            <person name="Zhong S."/>
            <person name="Hamelin R.C."/>
            <person name="Grigoriev I.V."/>
            <person name="Szabo L.J."/>
            <person name="Martin F."/>
        </authorList>
    </citation>
    <scope>NUCLEOTIDE SEQUENCE [LARGE SCALE GENOMIC DNA]</scope>
    <source>
        <strain evidence="3">98AG31 / pathotype 3-4-7</strain>
    </source>
</reference>
<dbReference type="EMBL" id="GL883096">
    <property type="protein sequence ID" value="EGG09961.1"/>
    <property type="molecule type" value="Genomic_DNA"/>
</dbReference>
<name>F4RCI3_MELLP</name>
<evidence type="ECO:0000313" key="2">
    <source>
        <dbReference type="EMBL" id="EGG09961.1"/>
    </source>
</evidence>
<feature type="chain" id="PRO_5003315009" evidence="1">
    <location>
        <begin position="21"/>
        <end position="143"/>
    </location>
</feature>
<gene>
    <name evidence="2" type="ORF">MELLADRAFT_60831</name>
</gene>
<sequence>MLVKITFVLLTLGFKSTITAKVNSANTQSPSTCQELYSGTLNRARCVSGGVPGTEINHQCSQCHGVPPTGQWCLFTNGTFPNIAIPNDRTLFRGERAKPNVACANYERVYRGGKSIGYACSPKENSFATHWCNALNAGTIRTS</sequence>
<protein>
    <submittedName>
        <fullName evidence="2">Secreted protein</fullName>
    </submittedName>
</protein>
<dbReference type="RefSeq" id="XP_007407015.1">
    <property type="nucleotide sequence ID" value="XM_007406953.1"/>
</dbReference>
<organism evidence="3">
    <name type="scientific">Melampsora larici-populina (strain 98AG31 / pathotype 3-4-7)</name>
    <name type="common">Poplar leaf rust fungus</name>
    <dbReference type="NCBI Taxonomy" id="747676"/>
    <lineage>
        <taxon>Eukaryota</taxon>
        <taxon>Fungi</taxon>
        <taxon>Dikarya</taxon>
        <taxon>Basidiomycota</taxon>
        <taxon>Pucciniomycotina</taxon>
        <taxon>Pucciniomycetes</taxon>
        <taxon>Pucciniales</taxon>
        <taxon>Melampsoraceae</taxon>
        <taxon>Melampsora</taxon>
    </lineage>
</organism>
<dbReference type="AlphaFoldDB" id="F4RCI3"/>
<accession>F4RCI3</accession>
<feature type="signal peptide" evidence="1">
    <location>
        <begin position="1"/>
        <end position="20"/>
    </location>
</feature>
<dbReference type="KEGG" id="mlr:MELLADRAFT_60831"/>
<evidence type="ECO:0000313" key="3">
    <source>
        <dbReference type="Proteomes" id="UP000001072"/>
    </source>
</evidence>
<dbReference type="HOGENOM" id="CLU_1806594_0_0_1"/>
<dbReference type="VEuPathDB" id="FungiDB:MELLADRAFT_60831"/>
<keyword evidence="1" id="KW-0732">Signal</keyword>